<keyword evidence="2 5" id="KW-0812">Transmembrane</keyword>
<feature type="transmembrane region" description="Helical" evidence="5">
    <location>
        <begin position="114"/>
        <end position="131"/>
    </location>
</feature>
<accession>A0AAE2ZLT3</accession>
<dbReference type="Pfam" id="PF00892">
    <property type="entry name" value="EamA"/>
    <property type="match status" value="2"/>
</dbReference>
<dbReference type="InterPro" id="IPR000620">
    <property type="entry name" value="EamA_dom"/>
</dbReference>
<evidence type="ECO:0000256" key="3">
    <source>
        <dbReference type="ARBA" id="ARBA00022989"/>
    </source>
</evidence>
<dbReference type="InterPro" id="IPR037185">
    <property type="entry name" value="EmrE-like"/>
</dbReference>
<gene>
    <name evidence="7" type="ORF">K1W69_07530</name>
</gene>
<comment type="subcellular location">
    <subcellularLocation>
        <location evidence="1">Membrane</location>
        <topology evidence="1">Multi-pass membrane protein</topology>
    </subcellularLocation>
</comment>
<keyword evidence="4 5" id="KW-0472">Membrane</keyword>
<evidence type="ECO:0000256" key="1">
    <source>
        <dbReference type="ARBA" id="ARBA00004141"/>
    </source>
</evidence>
<dbReference type="EMBL" id="JAICBX010000001">
    <property type="protein sequence ID" value="MBW8637035.1"/>
    <property type="molecule type" value="Genomic_DNA"/>
</dbReference>
<evidence type="ECO:0000259" key="6">
    <source>
        <dbReference type="Pfam" id="PF00892"/>
    </source>
</evidence>
<evidence type="ECO:0000313" key="7">
    <source>
        <dbReference type="EMBL" id="MBW8637035.1"/>
    </source>
</evidence>
<protein>
    <submittedName>
        <fullName evidence="7">EamA family transporter</fullName>
    </submittedName>
</protein>
<feature type="transmembrane region" description="Helical" evidence="5">
    <location>
        <begin position="258"/>
        <end position="279"/>
    </location>
</feature>
<feature type="domain" description="EamA" evidence="6">
    <location>
        <begin position="197"/>
        <end position="333"/>
    </location>
</feature>
<feature type="transmembrane region" description="Helical" evidence="5">
    <location>
        <begin position="227"/>
        <end position="246"/>
    </location>
</feature>
<dbReference type="Proteomes" id="UP001196509">
    <property type="component" value="Unassembled WGS sequence"/>
</dbReference>
<keyword evidence="3 5" id="KW-1133">Transmembrane helix</keyword>
<feature type="transmembrane region" description="Helical" evidence="5">
    <location>
        <begin position="62"/>
        <end position="83"/>
    </location>
</feature>
<evidence type="ECO:0000313" key="8">
    <source>
        <dbReference type="Proteomes" id="UP001196509"/>
    </source>
</evidence>
<dbReference type="SUPFAM" id="SSF103481">
    <property type="entry name" value="Multidrug resistance efflux transporter EmrE"/>
    <property type="match status" value="2"/>
</dbReference>
<dbReference type="RefSeq" id="WP_220227667.1">
    <property type="nucleotide sequence ID" value="NZ_JAICBX010000001.1"/>
</dbReference>
<proteinExistence type="predicted"/>
<feature type="transmembrane region" description="Helical" evidence="5">
    <location>
        <begin position="171"/>
        <end position="187"/>
    </location>
</feature>
<evidence type="ECO:0000256" key="5">
    <source>
        <dbReference type="SAM" id="Phobius"/>
    </source>
</evidence>
<dbReference type="GO" id="GO:0016020">
    <property type="term" value="C:membrane"/>
    <property type="evidence" value="ECO:0007669"/>
    <property type="project" value="UniProtKB-SubCell"/>
</dbReference>
<dbReference type="PANTHER" id="PTHR32322:SF9">
    <property type="entry name" value="AMINO-ACID METABOLITE EFFLUX PUMP-RELATED"/>
    <property type="match status" value="1"/>
</dbReference>
<dbReference type="AlphaFoldDB" id="A0AAE2ZLT3"/>
<name>A0AAE2ZLT3_9HYPH</name>
<dbReference type="PANTHER" id="PTHR32322">
    <property type="entry name" value="INNER MEMBRANE TRANSPORTER"/>
    <property type="match status" value="1"/>
</dbReference>
<comment type="caution">
    <text evidence="7">The sequence shown here is derived from an EMBL/GenBank/DDBJ whole genome shotgun (WGS) entry which is preliminary data.</text>
</comment>
<feature type="domain" description="EamA" evidence="6">
    <location>
        <begin position="63"/>
        <end position="186"/>
    </location>
</feature>
<feature type="transmembrane region" description="Helical" evidence="5">
    <location>
        <begin position="89"/>
        <end position="107"/>
    </location>
</feature>
<feature type="transmembrane region" description="Helical" evidence="5">
    <location>
        <begin position="291"/>
        <end position="310"/>
    </location>
</feature>
<feature type="transmembrane region" description="Helical" evidence="5">
    <location>
        <begin position="193"/>
        <end position="215"/>
    </location>
</feature>
<feature type="transmembrane region" description="Helical" evidence="5">
    <location>
        <begin position="316"/>
        <end position="334"/>
    </location>
</feature>
<organism evidence="7 8">
    <name type="scientific">Flavimaribacter sediminis</name>
    <dbReference type="NCBI Taxonomy" id="2865987"/>
    <lineage>
        <taxon>Bacteria</taxon>
        <taxon>Pseudomonadati</taxon>
        <taxon>Pseudomonadota</taxon>
        <taxon>Alphaproteobacteria</taxon>
        <taxon>Hyphomicrobiales</taxon>
        <taxon>Rhizobiaceae</taxon>
        <taxon>Flavimaribacter</taxon>
    </lineage>
</organism>
<dbReference type="InterPro" id="IPR050638">
    <property type="entry name" value="AA-Vitamin_Transporters"/>
</dbReference>
<reference evidence="7" key="1">
    <citation type="submission" date="2021-08" db="EMBL/GenBank/DDBJ databases">
        <title>Hoeflea bacterium WL0058 sp. nov., isolated from the sediment.</title>
        <authorList>
            <person name="Wang L."/>
            <person name="Zhang D."/>
        </authorList>
    </citation>
    <scope>NUCLEOTIDE SEQUENCE</scope>
    <source>
        <strain evidence="7">WL0058</strain>
    </source>
</reference>
<dbReference type="Gene3D" id="1.10.3730.20">
    <property type="match status" value="1"/>
</dbReference>
<feature type="transmembrane region" description="Helical" evidence="5">
    <location>
        <begin position="143"/>
        <end position="164"/>
    </location>
</feature>
<evidence type="ECO:0000256" key="2">
    <source>
        <dbReference type="ARBA" id="ARBA00022692"/>
    </source>
</evidence>
<evidence type="ECO:0000256" key="4">
    <source>
        <dbReference type="ARBA" id="ARBA00023136"/>
    </source>
</evidence>
<keyword evidence="8" id="KW-1185">Reference proteome</keyword>
<sequence>MIWQRHEIFSGWNGHNIGIAKLYRHLCGVSDDMYIPDRISIPDACHEDNADSDMNRLSPIDVTMGLLVALVWGMGFVFAKAALDQFPPIFLMALRFSVTAVALVWFVRPPTGQLHRIFWIAVVSAAIQYSLTFNGLKGLDASVAVLVVQLEVPFLVLIGVFALGETPDIRKWIGIAMAFVGVALMMGEPKIGAAWVSVLLVIGGAFTWAIGQAMIRTLKEIDGLTTTAWVAIWAAPQLFIMSFLLEKNQLNSMMTAEWVDWTAVIYLGLVMTALGYALWYSLVRKHPVSQVAPFLLMLPVFSVAGSIAFLGERPTLTALAGGAVVIAGLAFILIEQPQSRAQADPGAE</sequence>